<dbReference type="InterPro" id="IPR002060">
    <property type="entry name" value="Squ/phyt_synthse"/>
</dbReference>
<dbReference type="Proteomes" id="UP000199318">
    <property type="component" value="Unassembled WGS sequence"/>
</dbReference>
<dbReference type="SUPFAM" id="SSF48576">
    <property type="entry name" value="Terpenoid synthases"/>
    <property type="match status" value="1"/>
</dbReference>
<dbReference type="PANTHER" id="PTHR11626:SF2">
    <property type="entry name" value="SQUALENE SYNTHASE"/>
    <property type="match status" value="1"/>
</dbReference>
<organism evidence="1 2">
    <name type="scientific">Salisediminibacterium halotolerans</name>
    <dbReference type="NCBI Taxonomy" id="517425"/>
    <lineage>
        <taxon>Bacteria</taxon>
        <taxon>Bacillati</taxon>
        <taxon>Bacillota</taxon>
        <taxon>Bacilli</taxon>
        <taxon>Bacillales</taxon>
        <taxon>Bacillaceae</taxon>
        <taxon>Salisediminibacterium</taxon>
    </lineage>
</organism>
<dbReference type="AlphaFoldDB" id="A0A1H9R4R9"/>
<dbReference type="RefSeq" id="WP_177169623.1">
    <property type="nucleotide sequence ID" value="NZ_FOGV01000004.1"/>
</dbReference>
<keyword evidence="2" id="KW-1185">Reference proteome</keyword>
<dbReference type="EMBL" id="FOGV01000004">
    <property type="protein sequence ID" value="SER67690.1"/>
    <property type="molecule type" value="Genomic_DNA"/>
</dbReference>
<dbReference type="InterPro" id="IPR008949">
    <property type="entry name" value="Isoprenoid_synthase_dom_sf"/>
</dbReference>
<dbReference type="PANTHER" id="PTHR11626">
    <property type="entry name" value="FARNESYL-DIPHOSPHATE FARNESYLTRANSFERASE"/>
    <property type="match status" value="1"/>
</dbReference>
<dbReference type="Gene3D" id="1.10.600.10">
    <property type="entry name" value="Farnesyl Diphosphate Synthase"/>
    <property type="match status" value="1"/>
</dbReference>
<dbReference type="InterPro" id="IPR044844">
    <property type="entry name" value="Trans_IPPS_euk-type"/>
</dbReference>
<reference evidence="2" key="1">
    <citation type="submission" date="2016-10" db="EMBL/GenBank/DDBJ databases">
        <authorList>
            <person name="de Groot N.N."/>
        </authorList>
    </citation>
    <scope>NUCLEOTIDE SEQUENCE [LARGE SCALE GENOMIC DNA]</scope>
    <source>
        <strain evidence="2">10nlg</strain>
    </source>
</reference>
<name>A0A1H9R4R9_9BACI</name>
<protein>
    <submittedName>
        <fullName evidence="1">Farnesyl-diphosphate farnesyltransferase</fullName>
    </submittedName>
</protein>
<evidence type="ECO:0000313" key="2">
    <source>
        <dbReference type="Proteomes" id="UP000199318"/>
    </source>
</evidence>
<dbReference type="GO" id="GO:0045338">
    <property type="term" value="P:farnesyl diphosphate metabolic process"/>
    <property type="evidence" value="ECO:0007669"/>
    <property type="project" value="InterPro"/>
</dbReference>
<proteinExistence type="predicted"/>
<dbReference type="GO" id="GO:0051996">
    <property type="term" value="F:squalene synthase [NAD(P)H] activity"/>
    <property type="evidence" value="ECO:0007669"/>
    <property type="project" value="InterPro"/>
</dbReference>
<accession>A0A1H9R4R9</accession>
<gene>
    <name evidence="1" type="ORF">SAMN05444126_10428</name>
</gene>
<evidence type="ECO:0000313" key="1">
    <source>
        <dbReference type="EMBL" id="SER67690.1"/>
    </source>
</evidence>
<dbReference type="STRING" id="1464123.SAMN05444126_10428"/>
<sequence length="279" mass="31554">MNATKQLEKDAMRMLKLTSRTFYIPITLLEKDMKHAVASAYLCMRAVDEIEDHPDLNNDTKAHLLRGTAALLCEDTFNRSAYDALTAGFKDYLPHVTLRLADWLDVCPEGAKPKVKESTSIMAGGMASWADKNWHIKTEEDLDDYTYYVAGLVGVMLSDIWDWYDGTKTDYQLAIGYGRGLQTVNILRNQDEDAERGVSFVPDGWSRADLFHYAETNLAKGDAYLKDIQNRSITLFCNIPLALAKKTLKALRDGREKISRDEVEQTVEDIKSRTGTHDT</sequence>
<dbReference type="Pfam" id="PF00494">
    <property type="entry name" value="SQS_PSY"/>
    <property type="match status" value="1"/>
</dbReference>
<comment type="caution">
    <text evidence="1">The sequence shown here is derived from an EMBL/GenBank/DDBJ whole genome shotgun (WGS) entry which is preliminary data.</text>
</comment>